<proteinExistence type="inferred from homology"/>
<dbReference type="InterPro" id="IPR029063">
    <property type="entry name" value="SAM-dependent_MTases_sf"/>
</dbReference>
<keyword evidence="1 5" id="KW-0489">Methyltransferase</keyword>
<keyword evidence="2 5" id="KW-0808">Transferase</keyword>
<feature type="binding site" evidence="5">
    <location>
        <begin position="281"/>
        <end position="287"/>
    </location>
    <ligand>
        <name>S-adenosyl-L-methionine</name>
        <dbReference type="ChEBI" id="CHEBI:59789"/>
    </ligand>
</feature>
<evidence type="ECO:0000256" key="4">
    <source>
        <dbReference type="ARBA" id="ARBA00022884"/>
    </source>
</evidence>
<evidence type="ECO:0000256" key="7">
    <source>
        <dbReference type="SAM" id="MobiDB-lite"/>
    </source>
</evidence>
<dbReference type="Gene3D" id="3.40.50.150">
    <property type="entry name" value="Vaccinia Virus protein VP39"/>
    <property type="match status" value="1"/>
</dbReference>
<feature type="region of interest" description="Disordered" evidence="7">
    <location>
        <begin position="1"/>
        <end position="38"/>
    </location>
</feature>
<keyword evidence="3 5" id="KW-0949">S-adenosyl-L-methionine</keyword>
<reference evidence="9 10" key="1">
    <citation type="submission" date="2020-08" db="EMBL/GenBank/DDBJ databases">
        <title>Genomic Encyclopedia of Type Strains, Phase IV (KMG-IV): sequencing the most valuable type-strain genomes for metagenomic binning, comparative biology and taxonomic classification.</title>
        <authorList>
            <person name="Goeker M."/>
        </authorList>
    </citation>
    <scope>NUCLEOTIDE SEQUENCE [LARGE SCALE GENOMIC DNA]</scope>
    <source>
        <strain evidence="9 10">DSM 29853</strain>
    </source>
</reference>
<dbReference type="EC" id="2.1.1.176" evidence="9"/>
<evidence type="ECO:0000256" key="3">
    <source>
        <dbReference type="ARBA" id="ARBA00022691"/>
    </source>
</evidence>
<sequence length="471" mass="50715">MTTEKNRPSRRPPGRMKSGSGAPKGERSSPPPAKPGFEARAAAAKILAAVVDRKVSLDGMLDPQNGNPAYRALSDQDRALVRAMLNATLRHLPRIEAALDAMLDNPLPEGARALQHVLVLGAAQILYLDIPDHSAVDLAVEQAHADPRNRRFAGLVNAVLRRFGRQRDRILAQSAAVPAMPAWFFERLTEVYGADEAARIAEAQLTPAAIDLTVRSDPQGWAEKLGGVVLPTGSVRLRPFDRPITALEGFEAGEWWVQDAAASLPARLFGDLEGRRVVDLCAAPGGKTAQLAAAGASVTALDQSGNRLKRLAANLDRLKLSAELVEANMLDYRPEEPFDAALLDAPCSSTGTTRRHPDVLWTKGPDDIENLAALQARMLRHACDLVRPGGLVVFSNCSLDPKEGEEMVAALLAERTDMERVPVSPDRWPGLEEAVSPEGALRTTPAMIPPRDGVAGGLDGFYAVVLKRRES</sequence>
<dbReference type="Proteomes" id="UP000528286">
    <property type="component" value="Unassembled WGS sequence"/>
</dbReference>
<feature type="active site" description="Nucleophile" evidence="5">
    <location>
        <position position="397"/>
    </location>
</feature>
<feature type="binding site" evidence="5">
    <location>
        <position position="302"/>
    </location>
    <ligand>
        <name>S-adenosyl-L-methionine</name>
        <dbReference type="ChEBI" id="CHEBI:59789"/>
    </ligand>
</feature>
<keyword evidence="10" id="KW-1185">Reference proteome</keyword>
<evidence type="ECO:0000313" key="9">
    <source>
        <dbReference type="EMBL" id="MBB4066832.1"/>
    </source>
</evidence>
<organism evidence="9 10">
    <name type="scientific">Gellertiella hungarica</name>
    <dbReference type="NCBI Taxonomy" id="1572859"/>
    <lineage>
        <taxon>Bacteria</taxon>
        <taxon>Pseudomonadati</taxon>
        <taxon>Pseudomonadota</taxon>
        <taxon>Alphaproteobacteria</taxon>
        <taxon>Hyphomicrobiales</taxon>
        <taxon>Rhizobiaceae</taxon>
        <taxon>Gellertiella</taxon>
    </lineage>
</organism>
<dbReference type="PRINTS" id="PR02008">
    <property type="entry name" value="RCMTFAMILY"/>
</dbReference>
<evidence type="ECO:0000256" key="2">
    <source>
        <dbReference type="ARBA" id="ARBA00022679"/>
    </source>
</evidence>
<dbReference type="Gene3D" id="1.10.940.10">
    <property type="entry name" value="NusB-like"/>
    <property type="match status" value="1"/>
</dbReference>
<dbReference type="GO" id="GO:0006355">
    <property type="term" value="P:regulation of DNA-templated transcription"/>
    <property type="evidence" value="ECO:0007669"/>
    <property type="project" value="InterPro"/>
</dbReference>
<protein>
    <submittedName>
        <fullName evidence="9">16S rRNA (Cytosine967-C5)-methyltransferase</fullName>
        <ecNumber evidence="9">2.1.1.176</ecNumber>
    </submittedName>
</protein>
<evidence type="ECO:0000259" key="8">
    <source>
        <dbReference type="PROSITE" id="PS51686"/>
    </source>
</evidence>
<dbReference type="InterPro" id="IPR023267">
    <property type="entry name" value="RCMT"/>
</dbReference>
<dbReference type="PANTHER" id="PTHR22807">
    <property type="entry name" value="NOP2 YEAST -RELATED NOL1/NOP2/FMU SUN DOMAIN-CONTAINING"/>
    <property type="match status" value="1"/>
</dbReference>
<comment type="caution">
    <text evidence="9">The sequence shown here is derived from an EMBL/GenBank/DDBJ whole genome shotgun (WGS) entry which is preliminary data.</text>
</comment>
<dbReference type="SUPFAM" id="SSF48013">
    <property type="entry name" value="NusB-like"/>
    <property type="match status" value="1"/>
</dbReference>
<dbReference type="FunFam" id="3.40.50.150:FF:000257">
    <property type="entry name" value="16S rRNA methyltransferase"/>
    <property type="match status" value="1"/>
</dbReference>
<dbReference type="CDD" id="cd02440">
    <property type="entry name" value="AdoMet_MTases"/>
    <property type="match status" value="1"/>
</dbReference>
<dbReference type="SUPFAM" id="SSF53335">
    <property type="entry name" value="S-adenosyl-L-methionine-dependent methyltransferases"/>
    <property type="match status" value="1"/>
</dbReference>
<dbReference type="Pfam" id="PF01189">
    <property type="entry name" value="Methyltr_RsmB-F"/>
    <property type="match status" value="1"/>
</dbReference>
<accession>A0A7W6NMZ4</accession>
<dbReference type="InterPro" id="IPR049560">
    <property type="entry name" value="MeTrfase_RsmB-F_NOP2_cat"/>
</dbReference>
<dbReference type="GO" id="GO:0001510">
    <property type="term" value="P:RNA methylation"/>
    <property type="evidence" value="ECO:0007669"/>
    <property type="project" value="InterPro"/>
</dbReference>
<dbReference type="InterPro" id="IPR001678">
    <property type="entry name" value="MeTrfase_RsmB-F_NOP2_dom"/>
</dbReference>
<comment type="similarity">
    <text evidence="5">Belongs to the class I-like SAM-binding methyltransferase superfamily. RsmB/NOP family.</text>
</comment>
<dbReference type="GO" id="GO:0008173">
    <property type="term" value="F:RNA methyltransferase activity"/>
    <property type="evidence" value="ECO:0007669"/>
    <property type="project" value="InterPro"/>
</dbReference>
<evidence type="ECO:0000256" key="5">
    <source>
        <dbReference type="PROSITE-ProRule" id="PRU01023"/>
    </source>
</evidence>
<gene>
    <name evidence="9" type="ORF">GGR23_004059</name>
</gene>
<feature type="domain" description="SAM-dependent MTase RsmB/NOP-type" evidence="8">
    <location>
        <begin position="172"/>
        <end position="469"/>
    </location>
</feature>
<dbReference type="InterPro" id="IPR035926">
    <property type="entry name" value="NusB-like_sf"/>
</dbReference>
<dbReference type="GO" id="GO:0003723">
    <property type="term" value="F:RNA binding"/>
    <property type="evidence" value="ECO:0007669"/>
    <property type="project" value="UniProtKB-UniRule"/>
</dbReference>
<dbReference type="PANTHER" id="PTHR22807:SF61">
    <property type="entry name" value="NOL1_NOP2_SUN FAMILY PROTEIN _ ANTITERMINATION NUSB DOMAIN-CONTAINING PROTEIN"/>
    <property type="match status" value="1"/>
</dbReference>
<dbReference type="EMBL" id="JACIEZ010000012">
    <property type="protein sequence ID" value="MBB4066832.1"/>
    <property type="molecule type" value="Genomic_DNA"/>
</dbReference>
<keyword evidence="6" id="KW-0175">Coiled coil</keyword>
<name>A0A7W6NMZ4_9HYPH</name>
<keyword evidence="4 5" id="KW-0694">RNA-binding</keyword>
<feature type="coiled-coil region" evidence="6">
    <location>
        <begin position="301"/>
        <end position="328"/>
    </location>
</feature>
<evidence type="ECO:0000313" key="10">
    <source>
        <dbReference type="Proteomes" id="UP000528286"/>
    </source>
</evidence>
<comment type="caution">
    <text evidence="5">Lacks conserved residue(s) required for the propagation of feature annotation.</text>
</comment>
<feature type="binding site" evidence="5">
    <location>
        <position position="344"/>
    </location>
    <ligand>
        <name>S-adenosyl-L-methionine</name>
        <dbReference type="ChEBI" id="CHEBI:59789"/>
    </ligand>
</feature>
<dbReference type="AlphaFoldDB" id="A0A7W6NMZ4"/>
<dbReference type="PROSITE" id="PS51686">
    <property type="entry name" value="SAM_MT_RSMB_NOP"/>
    <property type="match status" value="1"/>
</dbReference>
<evidence type="ECO:0000256" key="1">
    <source>
        <dbReference type="ARBA" id="ARBA00022603"/>
    </source>
</evidence>
<evidence type="ECO:0000256" key="6">
    <source>
        <dbReference type="SAM" id="Coils"/>
    </source>
</evidence>
<dbReference type="InterPro" id="IPR006027">
    <property type="entry name" value="NusB_RsmB_TIM44"/>
</dbReference>
<dbReference type="Pfam" id="PF01029">
    <property type="entry name" value="NusB"/>
    <property type="match status" value="1"/>
</dbReference>